<dbReference type="GO" id="GO:0008076">
    <property type="term" value="C:voltage-gated potassium channel complex"/>
    <property type="evidence" value="ECO:0007669"/>
    <property type="project" value="InterPro"/>
</dbReference>
<comment type="caution">
    <text evidence="10">The sequence shown here is derived from an EMBL/GenBank/DDBJ whole genome shotgun (WGS) entry which is preliminary data.</text>
</comment>
<dbReference type="InterPro" id="IPR028325">
    <property type="entry name" value="VG_K_chnl"/>
</dbReference>
<reference evidence="10" key="1">
    <citation type="submission" date="2021-04" db="EMBL/GenBank/DDBJ databases">
        <title>novel species isolated from subtropical streams in China.</title>
        <authorList>
            <person name="Lu H."/>
        </authorList>
    </citation>
    <scope>NUCLEOTIDE SEQUENCE</scope>
    <source>
        <strain evidence="10">FT137W</strain>
    </source>
</reference>
<evidence type="ECO:0000256" key="3">
    <source>
        <dbReference type="ARBA" id="ARBA00022692"/>
    </source>
</evidence>
<keyword evidence="6 8" id="KW-0472">Membrane</keyword>
<keyword evidence="2" id="KW-0813">Transport</keyword>
<organism evidence="10 11">
    <name type="scientific">Undibacterium fentianense</name>
    <dbReference type="NCBI Taxonomy" id="2828728"/>
    <lineage>
        <taxon>Bacteria</taxon>
        <taxon>Pseudomonadati</taxon>
        <taxon>Pseudomonadota</taxon>
        <taxon>Betaproteobacteria</taxon>
        <taxon>Burkholderiales</taxon>
        <taxon>Oxalobacteraceae</taxon>
        <taxon>Undibacterium</taxon>
    </lineage>
</organism>
<keyword evidence="7" id="KW-0407">Ion channel</keyword>
<dbReference type="PANTHER" id="PTHR11537">
    <property type="entry name" value="VOLTAGE-GATED POTASSIUM CHANNEL"/>
    <property type="match status" value="1"/>
</dbReference>
<dbReference type="EMBL" id="JAGSPJ010000045">
    <property type="protein sequence ID" value="MBR7801846.1"/>
    <property type="molecule type" value="Genomic_DNA"/>
</dbReference>
<dbReference type="Proteomes" id="UP000678545">
    <property type="component" value="Unassembled WGS sequence"/>
</dbReference>
<feature type="domain" description="Potassium channel" evidence="9">
    <location>
        <begin position="21"/>
        <end position="83"/>
    </location>
</feature>
<feature type="non-terminal residue" evidence="10">
    <location>
        <position position="83"/>
    </location>
</feature>
<evidence type="ECO:0000256" key="5">
    <source>
        <dbReference type="ARBA" id="ARBA00023065"/>
    </source>
</evidence>
<dbReference type="PANTHER" id="PTHR11537:SF254">
    <property type="entry name" value="POTASSIUM VOLTAGE-GATED CHANNEL PROTEIN SHAB"/>
    <property type="match status" value="1"/>
</dbReference>
<evidence type="ECO:0000256" key="7">
    <source>
        <dbReference type="ARBA" id="ARBA00023303"/>
    </source>
</evidence>
<dbReference type="Gene3D" id="1.10.287.70">
    <property type="match status" value="1"/>
</dbReference>
<dbReference type="InterPro" id="IPR013099">
    <property type="entry name" value="K_chnl_dom"/>
</dbReference>
<sequence length="83" mass="9450">MRRWFRQLIRNSFFQVGAGLFIIMVLGGFIVMYLESGPITEKETPFWWAIVTMTTVGYGDFAPSTPEGRFFAVFIMFAGIALV</sequence>
<protein>
    <submittedName>
        <fullName evidence="10">Ion transporter</fullName>
    </submittedName>
</protein>
<evidence type="ECO:0000256" key="8">
    <source>
        <dbReference type="SAM" id="Phobius"/>
    </source>
</evidence>
<dbReference type="PRINTS" id="PR00169">
    <property type="entry name" value="KCHANNEL"/>
</dbReference>
<dbReference type="GO" id="GO:0001508">
    <property type="term" value="P:action potential"/>
    <property type="evidence" value="ECO:0007669"/>
    <property type="project" value="TreeGrafter"/>
</dbReference>
<dbReference type="GO" id="GO:0005249">
    <property type="term" value="F:voltage-gated potassium channel activity"/>
    <property type="evidence" value="ECO:0007669"/>
    <property type="project" value="InterPro"/>
</dbReference>
<name>A0A941E5A0_9BURK</name>
<gene>
    <name evidence="10" type="ORF">KDM90_17700</name>
</gene>
<proteinExistence type="predicted"/>
<evidence type="ECO:0000256" key="1">
    <source>
        <dbReference type="ARBA" id="ARBA00004141"/>
    </source>
</evidence>
<evidence type="ECO:0000313" key="10">
    <source>
        <dbReference type="EMBL" id="MBR7801846.1"/>
    </source>
</evidence>
<keyword evidence="11" id="KW-1185">Reference proteome</keyword>
<keyword evidence="3 8" id="KW-0812">Transmembrane</keyword>
<accession>A0A941E5A0</accession>
<evidence type="ECO:0000256" key="2">
    <source>
        <dbReference type="ARBA" id="ARBA00022448"/>
    </source>
</evidence>
<keyword evidence="5" id="KW-0406">Ion transport</keyword>
<comment type="subcellular location">
    <subcellularLocation>
        <location evidence="1">Membrane</location>
        <topology evidence="1">Multi-pass membrane protein</topology>
    </subcellularLocation>
</comment>
<evidence type="ECO:0000313" key="11">
    <source>
        <dbReference type="Proteomes" id="UP000678545"/>
    </source>
</evidence>
<feature type="transmembrane region" description="Helical" evidence="8">
    <location>
        <begin position="12"/>
        <end position="34"/>
    </location>
</feature>
<dbReference type="AlphaFoldDB" id="A0A941E5A0"/>
<dbReference type="SUPFAM" id="SSF81324">
    <property type="entry name" value="Voltage-gated potassium channels"/>
    <property type="match status" value="1"/>
</dbReference>
<evidence type="ECO:0000259" key="9">
    <source>
        <dbReference type="Pfam" id="PF07885"/>
    </source>
</evidence>
<dbReference type="Pfam" id="PF07885">
    <property type="entry name" value="Ion_trans_2"/>
    <property type="match status" value="1"/>
</dbReference>
<dbReference type="RefSeq" id="WP_212676948.1">
    <property type="nucleotide sequence ID" value="NZ_JAGSPJ010000045.1"/>
</dbReference>
<keyword evidence="4 8" id="KW-1133">Transmembrane helix</keyword>
<evidence type="ECO:0000256" key="6">
    <source>
        <dbReference type="ARBA" id="ARBA00023136"/>
    </source>
</evidence>
<evidence type="ECO:0000256" key="4">
    <source>
        <dbReference type="ARBA" id="ARBA00022989"/>
    </source>
</evidence>